<gene>
    <name evidence="2" type="ORF">SAMN02745704_02354</name>
</gene>
<keyword evidence="1" id="KW-0812">Transmembrane</keyword>
<sequence>MNVFPMLLIAVGVYNALAFLFPESLAGALVSVPLLSGRVLSVTTGELVICLAVLLLFVEIVKATRTGGATAIDHALSLVLFVVCLIEFLAVPALGTGTFMIITLLTLLDVIAGFTVSLSTARRDLMVGSA</sequence>
<proteinExistence type="predicted"/>
<name>A0A1T4XPT1_9BACT</name>
<dbReference type="OrthoDB" id="9811032at2"/>
<dbReference type="AlphaFoldDB" id="A0A1T4XPT1"/>
<feature type="transmembrane region" description="Helical" evidence="1">
    <location>
        <begin position="100"/>
        <end position="121"/>
    </location>
</feature>
<reference evidence="2 3" key="1">
    <citation type="submission" date="2017-02" db="EMBL/GenBank/DDBJ databases">
        <authorList>
            <person name="Peterson S.W."/>
        </authorList>
    </citation>
    <scope>NUCLEOTIDE SEQUENCE [LARGE SCALE GENOMIC DNA]</scope>
    <source>
        <strain evidence="2 3">DSM 16080</strain>
    </source>
</reference>
<dbReference type="Proteomes" id="UP000190027">
    <property type="component" value="Unassembled WGS sequence"/>
</dbReference>
<dbReference type="STRING" id="1121449.SAMN02745704_02354"/>
<evidence type="ECO:0008006" key="4">
    <source>
        <dbReference type="Google" id="ProtNLM"/>
    </source>
</evidence>
<evidence type="ECO:0000313" key="3">
    <source>
        <dbReference type="Proteomes" id="UP000190027"/>
    </source>
</evidence>
<accession>A0A1T4XPT1</accession>
<dbReference type="EMBL" id="FUYC01000014">
    <property type="protein sequence ID" value="SKA91552.1"/>
    <property type="molecule type" value="Genomic_DNA"/>
</dbReference>
<keyword evidence="1" id="KW-0472">Membrane</keyword>
<organism evidence="2 3">
    <name type="scientific">Paucidesulfovibrio gracilis DSM 16080</name>
    <dbReference type="NCBI Taxonomy" id="1121449"/>
    <lineage>
        <taxon>Bacteria</taxon>
        <taxon>Pseudomonadati</taxon>
        <taxon>Thermodesulfobacteriota</taxon>
        <taxon>Desulfovibrionia</taxon>
        <taxon>Desulfovibrionales</taxon>
        <taxon>Desulfovibrionaceae</taxon>
        <taxon>Paucidesulfovibrio</taxon>
    </lineage>
</organism>
<keyword evidence="1" id="KW-1133">Transmembrane helix</keyword>
<keyword evidence="3" id="KW-1185">Reference proteome</keyword>
<feature type="transmembrane region" description="Helical" evidence="1">
    <location>
        <begin position="42"/>
        <end position="63"/>
    </location>
</feature>
<feature type="transmembrane region" description="Helical" evidence="1">
    <location>
        <begin position="75"/>
        <end position="94"/>
    </location>
</feature>
<evidence type="ECO:0000256" key="1">
    <source>
        <dbReference type="SAM" id="Phobius"/>
    </source>
</evidence>
<evidence type="ECO:0000313" key="2">
    <source>
        <dbReference type="EMBL" id="SKA91552.1"/>
    </source>
</evidence>
<dbReference type="RefSeq" id="WP_078717901.1">
    <property type="nucleotide sequence ID" value="NZ_FUYC01000014.1"/>
</dbReference>
<protein>
    <recommendedName>
        <fullName evidence="4">Transmembrane protein</fullName>
    </recommendedName>
</protein>